<proteinExistence type="predicted"/>
<protein>
    <submittedName>
        <fullName evidence="8">Cell division protein FtsQ</fullName>
    </submittedName>
</protein>
<sequence>MGRPHTRLSDQTLRLRRKSRNRKIVFAFFVFLGLIVVLESPITRLRKIVVVGNRGIPTHEVIAASDLTKGISLWNVSASSVKKNIIRKLDLVQNVNLHMDWWTGTATLNLTEKHVVAVYMANGHFYNLLNDGVVYQSTNSSEATAFPLVTEENRLPQIGQYISPQVSELCRQLSGVSVNQLVDISELHVSSDGTLQVYFDNGYVAMTDISQFTSILPKIREAVAYFSSKGFAPGIVNLTGPPPYQYTPFSLHQP</sequence>
<accession>A0A1M6Q476</accession>
<dbReference type="Pfam" id="PF08478">
    <property type="entry name" value="POTRA_1"/>
    <property type="match status" value="1"/>
</dbReference>
<evidence type="ECO:0000313" key="9">
    <source>
        <dbReference type="Proteomes" id="UP000184016"/>
    </source>
</evidence>
<keyword evidence="5" id="KW-0131">Cell cycle</keyword>
<dbReference type="RefSeq" id="WP_072873774.1">
    <property type="nucleotide sequence ID" value="NZ_FRAF01000009.1"/>
</dbReference>
<dbReference type="AlphaFoldDB" id="A0A1M6Q476"/>
<feature type="transmembrane region" description="Helical" evidence="6">
    <location>
        <begin position="21"/>
        <end position="38"/>
    </location>
</feature>
<gene>
    <name evidence="8" type="ORF">SAMN05443507_10947</name>
</gene>
<dbReference type="Proteomes" id="UP000184016">
    <property type="component" value="Unassembled WGS sequence"/>
</dbReference>
<name>A0A1M6Q476_9BACL</name>
<evidence type="ECO:0000256" key="3">
    <source>
        <dbReference type="ARBA" id="ARBA00022692"/>
    </source>
</evidence>
<keyword evidence="9" id="KW-1185">Reference proteome</keyword>
<dbReference type="GO" id="GO:0051301">
    <property type="term" value="P:cell division"/>
    <property type="evidence" value="ECO:0007669"/>
    <property type="project" value="UniProtKB-KW"/>
</dbReference>
<dbReference type="InterPro" id="IPR050487">
    <property type="entry name" value="FtsQ_DivIB"/>
</dbReference>
<keyword evidence="2 8" id="KW-0132">Cell division</keyword>
<evidence type="ECO:0000256" key="5">
    <source>
        <dbReference type="ARBA" id="ARBA00023306"/>
    </source>
</evidence>
<evidence type="ECO:0000313" key="8">
    <source>
        <dbReference type="EMBL" id="SHK14946.1"/>
    </source>
</evidence>
<dbReference type="EMBL" id="FRAF01000009">
    <property type="protein sequence ID" value="SHK14946.1"/>
    <property type="molecule type" value="Genomic_DNA"/>
</dbReference>
<evidence type="ECO:0000256" key="6">
    <source>
        <dbReference type="SAM" id="Phobius"/>
    </source>
</evidence>
<reference evidence="9" key="1">
    <citation type="submission" date="2016-11" db="EMBL/GenBank/DDBJ databases">
        <authorList>
            <person name="Varghese N."/>
            <person name="Submissions S."/>
        </authorList>
    </citation>
    <scope>NUCLEOTIDE SEQUENCE [LARGE SCALE GENOMIC DNA]</scope>
    <source>
        <strain evidence="9">USBA-503</strain>
    </source>
</reference>
<keyword evidence="6" id="KW-0472">Membrane</keyword>
<dbReference type="GO" id="GO:0005886">
    <property type="term" value="C:plasma membrane"/>
    <property type="evidence" value="ECO:0007669"/>
    <property type="project" value="TreeGrafter"/>
</dbReference>
<dbReference type="InterPro" id="IPR013685">
    <property type="entry name" value="POTRA_FtsQ_type"/>
</dbReference>
<keyword evidence="1" id="KW-1003">Cell membrane</keyword>
<keyword evidence="3 6" id="KW-0812">Transmembrane</keyword>
<evidence type="ECO:0000256" key="2">
    <source>
        <dbReference type="ARBA" id="ARBA00022618"/>
    </source>
</evidence>
<evidence type="ECO:0000259" key="7">
    <source>
        <dbReference type="Pfam" id="PF08478"/>
    </source>
</evidence>
<dbReference type="STRING" id="1830138.SAMN05443507_10947"/>
<dbReference type="Gene3D" id="3.40.50.10960">
    <property type="match status" value="1"/>
</dbReference>
<dbReference type="PANTHER" id="PTHR37820:SF1">
    <property type="entry name" value="CELL DIVISION PROTEIN FTSQ"/>
    <property type="match status" value="1"/>
</dbReference>
<feature type="domain" description="POTRA" evidence="7">
    <location>
        <begin position="44"/>
        <end position="110"/>
    </location>
</feature>
<dbReference type="PANTHER" id="PTHR37820">
    <property type="entry name" value="CELL DIVISION PROTEIN DIVIB"/>
    <property type="match status" value="1"/>
</dbReference>
<evidence type="ECO:0000256" key="1">
    <source>
        <dbReference type="ARBA" id="ARBA00022475"/>
    </source>
</evidence>
<organism evidence="8 9">
    <name type="scientific">Alicyclobacillus tolerans</name>
    <dbReference type="NCBI Taxonomy" id="90970"/>
    <lineage>
        <taxon>Bacteria</taxon>
        <taxon>Bacillati</taxon>
        <taxon>Bacillota</taxon>
        <taxon>Bacilli</taxon>
        <taxon>Bacillales</taxon>
        <taxon>Alicyclobacillaceae</taxon>
        <taxon>Alicyclobacillus</taxon>
    </lineage>
</organism>
<keyword evidence="4 6" id="KW-1133">Transmembrane helix</keyword>
<evidence type="ECO:0000256" key="4">
    <source>
        <dbReference type="ARBA" id="ARBA00022989"/>
    </source>
</evidence>